<protein>
    <recommendedName>
        <fullName evidence="6">HTH marR-type domain-containing protein</fullName>
    </recommendedName>
</protein>
<dbReference type="SUPFAM" id="SSF53067">
    <property type="entry name" value="Actin-like ATPase domain"/>
    <property type="match status" value="1"/>
</dbReference>
<dbReference type="InterPro" id="IPR000600">
    <property type="entry name" value="ROK"/>
</dbReference>
<sequence length="412" mass="43851">MPKTPWADRYRAAPTNKSNVMRTIILEGPISRAALAKRVGLSLPSVMTITENLINRGLVRAVGKGKSSGGKPPELLSVVPESEYYMGVDIGRGTIRLVLMNLAQKVVYGTMVETGEVQPVEAFVDRLCERIQSSLLESGVALDRLAGVGVAMPGLIERDTGHILFSPDFGWSDIPLQSWLQSRLSYPVLVENANRALALAESGWRGDGGESGTHTVLCVNIGHGIGAALMQNNQLYYGSSGTSGELGHITVCKDGPLCACGNSGCLEAVASGEAIALQARDAVCSGLPTSLRERCGGVSERIDAKLVFEVAAKGDAVALSIVDKATDYIGIGLAMAINILDPDCIVLCGGLTKNGPLFFDGVAHSMQMRQMRQAGRHVTLRLGTRGDYGTAIGAAHIISYNGWRVPRLEHYY</sequence>
<keyword evidence="5" id="KW-1185">Reference proteome</keyword>
<dbReference type="Pfam" id="PF13412">
    <property type="entry name" value="HTH_24"/>
    <property type="match status" value="1"/>
</dbReference>
<evidence type="ECO:0000313" key="5">
    <source>
        <dbReference type="Proteomes" id="UP000029585"/>
    </source>
</evidence>
<dbReference type="PATRIC" id="fig|742738.3.peg.2523"/>
<dbReference type="eggNOG" id="COG1940">
    <property type="taxonomic scope" value="Bacteria"/>
</dbReference>
<comment type="caution">
    <text evidence="4">The sequence shown here is derived from an EMBL/GenBank/DDBJ whole genome shotgun (WGS) entry which is preliminary data.</text>
</comment>
<keyword evidence="3" id="KW-0859">Xylose metabolism</keyword>
<dbReference type="PANTHER" id="PTHR18964">
    <property type="entry name" value="ROK (REPRESSOR, ORF, KINASE) FAMILY"/>
    <property type="match status" value="1"/>
</dbReference>
<dbReference type="PANTHER" id="PTHR18964:SF149">
    <property type="entry name" value="BIFUNCTIONAL UDP-N-ACETYLGLUCOSAMINE 2-EPIMERASE_N-ACETYLMANNOSAMINE KINASE"/>
    <property type="match status" value="1"/>
</dbReference>
<organism evidence="4 5">
    <name type="scientific">Flavonifractor plautii 1_3_50AFAA</name>
    <dbReference type="NCBI Taxonomy" id="742738"/>
    <lineage>
        <taxon>Bacteria</taxon>
        <taxon>Bacillati</taxon>
        <taxon>Bacillota</taxon>
        <taxon>Clostridia</taxon>
        <taxon>Eubacteriales</taxon>
        <taxon>Oscillospiraceae</taxon>
        <taxon>Flavonifractor</taxon>
    </lineage>
</organism>
<dbReference type="EMBL" id="ADLO01000077">
    <property type="protein sequence ID" value="KGF54869.1"/>
    <property type="molecule type" value="Genomic_DNA"/>
</dbReference>
<dbReference type="SUPFAM" id="SSF46785">
    <property type="entry name" value="Winged helix' DNA-binding domain"/>
    <property type="match status" value="1"/>
</dbReference>
<dbReference type="HOGENOM" id="CLU_036604_13_5_9"/>
<dbReference type="InterPro" id="IPR043129">
    <property type="entry name" value="ATPase_NBD"/>
</dbReference>
<evidence type="ECO:0000256" key="3">
    <source>
        <dbReference type="ARBA" id="ARBA00022629"/>
    </source>
</evidence>
<gene>
    <name evidence="4" type="ORF">HMPREF9460_02453</name>
</gene>
<dbReference type="InterPro" id="IPR049874">
    <property type="entry name" value="ROK_cs"/>
</dbReference>
<reference evidence="4 5" key="1">
    <citation type="submission" date="2011-08" db="EMBL/GenBank/DDBJ databases">
        <title>The Genome Sequence of Clostridium orbiscindens 1_3_50AFAA.</title>
        <authorList>
            <consortium name="The Broad Institute Genome Sequencing Platform"/>
            <person name="Earl A."/>
            <person name="Ward D."/>
            <person name="Feldgarden M."/>
            <person name="Gevers D."/>
            <person name="Daigneault M."/>
            <person name="Strauss J."/>
            <person name="Allen-Vercoe E."/>
            <person name="Young S.K."/>
            <person name="Zeng Q."/>
            <person name="Gargeya S."/>
            <person name="Fitzgerald M."/>
            <person name="Haas B."/>
            <person name="Abouelleil A."/>
            <person name="Alvarado L."/>
            <person name="Arachchi H.M."/>
            <person name="Berlin A."/>
            <person name="Brown A."/>
            <person name="Chapman S.B."/>
            <person name="Chen Z."/>
            <person name="Dunbar C."/>
            <person name="Freedman E."/>
            <person name="Gearin G."/>
            <person name="Gellesch M."/>
            <person name="Goldberg J."/>
            <person name="Griggs A."/>
            <person name="Gujja S."/>
            <person name="Heiman D."/>
            <person name="Howarth C."/>
            <person name="Larson L."/>
            <person name="Lui A."/>
            <person name="MacDonald P.J.P."/>
            <person name="Montmayeur A."/>
            <person name="Murphy C."/>
            <person name="Neiman D."/>
            <person name="Pearson M."/>
            <person name="Priest M."/>
            <person name="Roberts A."/>
            <person name="Saif S."/>
            <person name="Shea T."/>
            <person name="Shenoy N."/>
            <person name="Sisk P."/>
            <person name="Stolte C."/>
            <person name="Sykes S."/>
            <person name="Wortman J."/>
            <person name="Nusbaum C."/>
            <person name="Birren B."/>
        </authorList>
    </citation>
    <scope>NUCLEOTIDE SEQUENCE [LARGE SCALE GENOMIC DNA]</scope>
    <source>
        <strain evidence="4 5">1_3_50AFAA</strain>
    </source>
</reference>
<dbReference type="InterPro" id="IPR036390">
    <property type="entry name" value="WH_DNA-bd_sf"/>
</dbReference>
<dbReference type="Proteomes" id="UP000029585">
    <property type="component" value="Unassembled WGS sequence"/>
</dbReference>
<evidence type="ECO:0000256" key="2">
    <source>
        <dbReference type="ARBA" id="ARBA00006479"/>
    </source>
</evidence>
<dbReference type="Gene3D" id="1.10.10.10">
    <property type="entry name" value="Winged helix-like DNA-binding domain superfamily/Winged helix DNA-binding domain"/>
    <property type="match status" value="1"/>
</dbReference>
<dbReference type="GO" id="GO:0042732">
    <property type="term" value="P:D-xylose metabolic process"/>
    <property type="evidence" value="ECO:0007669"/>
    <property type="project" value="UniProtKB-KW"/>
</dbReference>
<evidence type="ECO:0000313" key="4">
    <source>
        <dbReference type="EMBL" id="KGF54869.1"/>
    </source>
</evidence>
<proteinExistence type="inferred from homology"/>
<dbReference type="AlphaFoldDB" id="A0A096DBJ5"/>
<comment type="similarity">
    <text evidence="2">Belongs to the ROK (NagC/XylR) family.</text>
</comment>
<evidence type="ECO:0000256" key="1">
    <source>
        <dbReference type="ARBA" id="ARBA00002486"/>
    </source>
</evidence>
<dbReference type="RefSeq" id="WP_044941455.1">
    <property type="nucleotide sequence ID" value="NZ_KN174163.1"/>
</dbReference>
<dbReference type="Pfam" id="PF00480">
    <property type="entry name" value="ROK"/>
    <property type="match status" value="1"/>
</dbReference>
<accession>A0A096DBJ5</accession>
<dbReference type="PROSITE" id="PS01125">
    <property type="entry name" value="ROK"/>
    <property type="match status" value="1"/>
</dbReference>
<dbReference type="InterPro" id="IPR036388">
    <property type="entry name" value="WH-like_DNA-bd_sf"/>
</dbReference>
<comment type="function">
    <text evidence="1">Transcriptional repressor of xylose-utilizing enzymes.</text>
</comment>
<name>A0A096DBJ5_FLAPL</name>
<keyword evidence="3" id="KW-0119">Carbohydrate metabolism</keyword>
<dbReference type="Gene3D" id="3.30.420.40">
    <property type="match status" value="2"/>
</dbReference>
<evidence type="ECO:0008006" key="6">
    <source>
        <dbReference type="Google" id="ProtNLM"/>
    </source>
</evidence>